<name>A0ABP0LDV2_9DINO</name>
<dbReference type="InterPro" id="IPR013762">
    <property type="entry name" value="Integrase-like_cat_sf"/>
</dbReference>
<keyword evidence="4" id="KW-1185">Reference proteome</keyword>
<feature type="non-terminal residue" evidence="3">
    <location>
        <position position="243"/>
    </location>
</feature>
<accession>A0ABP0LDV2</accession>
<reference evidence="3 4" key="1">
    <citation type="submission" date="2024-02" db="EMBL/GenBank/DDBJ databases">
        <authorList>
            <person name="Chen Y."/>
            <person name="Shah S."/>
            <person name="Dougan E. K."/>
            <person name="Thang M."/>
            <person name="Chan C."/>
        </authorList>
    </citation>
    <scope>NUCLEOTIDE SEQUENCE [LARGE SCALE GENOMIC DNA]</scope>
</reference>
<organism evidence="3 4">
    <name type="scientific">Durusdinium trenchii</name>
    <dbReference type="NCBI Taxonomy" id="1381693"/>
    <lineage>
        <taxon>Eukaryota</taxon>
        <taxon>Sar</taxon>
        <taxon>Alveolata</taxon>
        <taxon>Dinophyceae</taxon>
        <taxon>Suessiales</taxon>
        <taxon>Symbiodiniaceae</taxon>
        <taxon>Durusdinium</taxon>
    </lineage>
</organism>
<dbReference type="EMBL" id="CAXAMM010015618">
    <property type="protein sequence ID" value="CAK9036798.1"/>
    <property type="molecule type" value="Genomic_DNA"/>
</dbReference>
<protein>
    <recommendedName>
        <fullName evidence="2">Tyr recombinase domain-containing protein</fullName>
    </recommendedName>
</protein>
<dbReference type="Gene3D" id="1.10.443.10">
    <property type="entry name" value="Intergrase catalytic core"/>
    <property type="match status" value="1"/>
</dbReference>
<evidence type="ECO:0000313" key="4">
    <source>
        <dbReference type="Proteomes" id="UP001642464"/>
    </source>
</evidence>
<comment type="caution">
    <text evidence="3">The sequence shown here is derived from an EMBL/GenBank/DDBJ whole genome shotgun (WGS) entry which is preliminary data.</text>
</comment>
<sequence>MAVLIEFTGLFALRCGEACALKATDLLLQSTPPQLRIRKTKGAGKSPGSIPITPEKVEYIQQLQDEGLSWNRTRKNRYSSWTVTDTYKIPSEGPLFPSNKTKGKKKSKPITYHAVWAAVNKLAKGFSKKYPGNDFEKIRSHSGRATAITCMMGQGVSLPMSMKFARHKPGSIRVHLGYGQLSCMDVYQAVSNANLRQPVAPATMQAPSPHALNGITLKNLIEWHEEGKLNDQEFASAKGMMLS</sequence>
<gene>
    <name evidence="3" type="ORF">SCF082_LOCUS21877</name>
</gene>
<feature type="domain" description="Tyr recombinase" evidence="2">
    <location>
        <begin position="1"/>
        <end position="200"/>
    </location>
</feature>
<dbReference type="CDD" id="cd00397">
    <property type="entry name" value="DNA_BRE_C"/>
    <property type="match status" value="1"/>
</dbReference>
<dbReference type="InterPro" id="IPR011010">
    <property type="entry name" value="DNA_brk_join_enz"/>
</dbReference>
<evidence type="ECO:0000313" key="3">
    <source>
        <dbReference type="EMBL" id="CAK9036798.1"/>
    </source>
</evidence>
<dbReference type="InterPro" id="IPR002104">
    <property type="entry name" value="Integrase_catalytic"/>
</dbReference>
<dbReference type="Proteomes" id="UP001642464">
    <property type="component" value="Unassembled WGS sequence"/>
</dbReference>
<evidence type="ECO:0000259" key="2">
    <source>
        <dbReference type="PROSITE" id="PS51898"/>
    </source>
</evidence>
<dbReference type="SUPFAM" id="SSF56349">
    <property type="entry name" value="DNA breaking-rejoining enzymes"/>
    <property type="match status" value="1"/>
</dbReference>
<proteinExistence type="predicted"/>
<evidence type="ECO:0000256" key="1">
    <source>
        <dbReference type="ARBA" id="ARBA00023172"/>
    </source>
</evidence>
<keyword evidence="1" id="KW-0233">DNA recombination</keyword>
<dbReference type="PROSITE" id="PS51898">
    <property type="entry name" value="TYR_RECOMBINASE"/>
    <property type="match status" value="1"/>
</dbReference>